<name>A0A4S4MS53_9APHY</name>
<comment type="caution">
    <text evidence="4">The sequence shown here is derived from an EMBL/GenBank/DDBJ whole genome shotgun (WGS) entry which is preliminary data.</text>
</comment>
<dbReference type="OrthoDB" id="2735536at2759"/>
<evidence type="ECO:0000256" key="2">
    <source>
        <dbReference type="ARBA" id="ARBA00023445"/>
    </source>
</evidence>
<feature type="domain" description="NAD-dependent epimerase/dehydratase" evidence="3">
    <location>
        <begin position="9"/>
        <end position="211"/>
    </location>
</feature>
<keyword evidence="1" id="KW-0560">Oxidoreductase</keyword>
<evidence type="ECO:0000313" key="5">
    <source>
        <dbReference type="Proteomes" id="UP000308730"/>
    </source>
</evidence>
<evidence type="ECO:0000256" key="1">
    <source>
        <dbReference type="ARBA" id="ARBA00023002"/>
    </source>
</evidence>
<dbReference type="Pfam" id="PF01370">
    <property type="entry name" value="Epimerase"/>
    <property type="match status" value="1"/>
</dbReference>
<reference evidence="4 5" key="1">
    <citation type="submission" date="2019-02" db="EMBL/GenBank/DDBJ databases">
        <title>Genome sequencing of the rare red list fungi Antrodiella citrinella (Flaviporus citrinellus).</title>
        <authorList>
            <person name="Buettner E."/>
            <person name="Kellner H."/>
        </authorList>
    </citation>
    <scope>NUCLEOTIDE SEQUENCE [LARGE SCALE GENOMIC DNA]</scope>
    <source>
        <strain evidence="4 5">DSM 108506</strain>
    </source>
</reference>
<dbReference type="GO" id="GO:0016616">
    <property type="term" value="F:oxidoreductase activity, acting on the CH-OH group of donors, NAD or NADP as acceptor"/>
    <property type="evidence" value="ECO:0007669"/>
    <property type="project" value="TreeGrafter"/>
</dbReference>
<organism evidence="4 5">
    <name type="scientific">Antrodiella citrinella</name>
    <dbReference type="NCBI Taxonomy" id="2447956"/>
    <lineage>
        <taxon>Eukaryota</taxon>
        <taxon>Fungi</taxon>
        <taxon>Dikarya</taxon>
        <taxon>Basidiomycota</taxon>
        <taxon>Agaricomycotina</taxon>
        <taxon>Agaricomycetes</taxon>
        <taxon>Polyporales</taxon>
        <taxon>Steccherinaceae</taxon>
        <taxon>Antrodiella</taxon>
    </lineage>
</organism>
<proteinExistence type="inferred from homology"/>
<keyword evidence="5" id="KW-1185">Reference proteome</keyword>
<dbReference type="PANTHER" id="PTHR10366:SF564">
    <property type="entry name" value="STEROL-4-ALPHA-CARBOXYLATE 3-DEHYDROGENASE, DECARBOXYLATING"/>
    <property type="match status" value="1"/>
</dbReference>
<dbReference type="AlphaFoldDB" id="A0A4S4MS53"/>
<dbReference type="Proteomes" id="UP000308730">
    <property type="component" value="Unassembled WGS sequence"/>
</dbReference>
<dbReference type="InterPro" id="IPR036291">
    <property type="entry name" value="NAD(P)-bd_dom_sf"/>
</dbReference>
<dbReference type="InterPro" id="IPR001509">
    <property type="entry name" value="Epimerase_deHydtase"/>
</dbReference>
<dbReference type="PANTHER" id="PTHR10366">
    <property type="entry name" value="NAD DEPENDENT EPIMERASE/DEHYDRATASE"/>
    <property type="match status" value="1"/>
</dbReference>
<comment type="similarity">
    <text evidence="2">Belongs to the NAD(P)-dependent epimerase/dehydratase family. Dihydroflavonol-4-reductase subfamily.</text>
</comment>
<dbReference type="SUPFAM" id="SSF51735">
    <property type="entry name" value="NAD(P)-binding Rossmann-fold domains"/>
    <property type="match status" value="1"/>
</dbReference>
<dbReference type="Gene3D" id="3.40.50.720">
    <property type="entry name" value="NAD(P)-binding Rossmann-like Domain"/>
    <property type="match status" value="1"/>
</dbReference>
<evidence type="ECO:0000259" key="3">
    <source>
        <dbReference type="Pfam" id="PF01370"/>
    </source>
</evidence>
<dbReference type="InterPro" id="IPR050425">
    <property type="entry name" value="NAD(P)_dehydrat-like"/>
</dbReference>
<dbReference type="EMBL" id="SGPM01000144">
    <property type="protein sequence ID" value="THH29014.1"/>
    <property type="molecule type" value="Genomic_DNA"/>
</dbReference>
<evidence type="ECO:0000313" key="4">
    <source>
        <dbReference type="EMBL" id="THH29014.1"/>
    </source>
</evidence>
<protein>
    <recommendedName>
        <fullName evidence="3">NAD-dependent epimerase/dehydratase domain-containing protein</fullName>
    </recommendedName>
</protein>
<sequence length="328" mass="36814">MPAIATGKVLLTGINGFTAMWFARGLLEAGFSVRGTVRSAAKGVHPQKYFSSFGSKLEVVVVEDITKDGAFDEAVKGVDAIVHTTSAFQLDIQDTEVIVGPAVKGVLGVLESARKYGTKVKRIVLLSSTAAIQDQYCPTRTVFTEKDWNDRIIEHLRTTTEPQEKGMVNYVASKMLSERAGWDFMERNKKDIKFDFISLNPGLILGEGLQEVDDPQKLNTSLKIITWTDVHDLVDALIGVLTTPKAGGERFLVSGEQFAWQDWINIVRTFDSTVPEGQANWRREDTKFNVSFDTSKVEQMLNVRYRTWRDSAKEVMDYYRAKGWWGKA</sequence>
<accession>A0A4S4MS53</accession>
<gene>
    <name evidence="4" type="ORF">EUX98_g5170</name>
</gene>